<dbReference type="SUPFAM" id="SSF53335">
    <property type="entry name" value="S-adenosyl-L-methionine-dependent methyltransferases"/>
    <property type="match status" value="1"/>
</dbReference>
<evidence type="ECO:0000256" key="11">
    <source>
        <dbReference type="ARBA" id="ARBA00031350"/>
    </source>
</evidence>
<evidence type="ECO:0000256" key="1">
    <source>
        <dbReference type="ARBA" id="ARBA00004496"/>
    </source>
</evidence>
<keyword evidence="13" id="KW-1185">Reference proteome</keyword>
<evidence type="ECO:0000256" key="5">
    <source>
        <dbReference type="ARBA" id="ARBA00022490"/>
    </source>
</evidence>
<dbReference type="EMBL" id="QVFU01000076">
    <property type="protein sequence ID" value="RFS43200.1"/>
    <property type="molecule type" value="Genomic_DNA"/>
</dbReference>
<evidence type="ECO:0000256" key="10">
    <source>
        <dbReference type="ARBA" id="ARBA00031323"/>
    </source>
</evidence>
<dbReference type="PANTHER" id="PTHR11579:SF0">
    <property type="entry name" value="PROTEIN-L-ISOASPARTATE(D-ASPARTATE) O-METHYLTRANSFERASE"/>
    <property type="match status" value="1"/>
</dbReference>
<evidence type="ECO:0000256" key="4">
    <source>
        <dbReference type="ARBA" id="ARBA00013346"/>
    </source>
</evidence>
<comment type="subcellular location">
    <subcellularLocation>
        <location evidence="1">Cytoplasm</location>
    </subcellularLocation>
</comment>
<dbReference type="OrthoDB" id="4035289at2"/>
<name>A0A372FRR7_9ACTN</name>
<evidence type="ECO:0000256" key="7">
    <source>
        <dbReference type="ARBA" id="ARBA00022679"/>
    </source>
</evidence>
<dbReference type="GO" id="GO:0032259">
    <property type="term" value="P:methylation"/>
    <property type="evidence" value="ECO:0007669"/>
    <property type="project" value="UniProtKB-KW"/>
</dbReference>
<reference evidence="12 13" key="1">
    <citation type="submission" date="2018-08" db="EMBL/GenBank/DDBJ databases">
        <title>Verrucosispora craniellae sp. nov., isolated from a marine sponge in the South China Sea.</title>
        <authorList>
            <person name="Li L."/>
            <person name="Lin H.W."/>
        </authorList>
    </citation>
    <scope>NUCLEOTIDE SEQUENCE [LARGE SCALE GENOMIC DNA]</scope>
    <source>
        <strain evidence="12 13">LHW63014</strain>
    </source>
</reference>
<evidence type="ECO:0000256" key="9">
    <source>
        <dbReference type="ARBA" id="ARBA00030757"/>
    </source>
</evidence>
<dbReference type="InterPro" id="IPR029063">
    <property type="entry name" value="SAM-dependent_MTases_sf"/>
</dbReference>
<evidence type="ECO:0000256" key="6">
    <source>
        <dbReference type="ARBA" id="ARBA00022603"/>
    </source>
</evidence>
<dbReference type="Proteomes" id="UP000262621">
    <property type="component" value="Unassembled WGS sequence"/>
</dbReference>
<comment type="caution">
    <text evidence="12">The sequence shown here is derived from an EMBL/GenBank/DDBJ whole genome shotgun (WGS) entry which is preliminary data.</text>
</comment>
<evidence type="ECO:0000313" key="12">
    <source>
        <dbReference type="EMBL" id="RFS43200.1"/>
    </source>
</evidence>
<dbReference type="NCBIfam" id="TIGR04364">
    <property type="entry name" value="methyltran_FxLD"/>
    <property type="match status" value="1"/>
</dbReference>
<dbReference type="Gene3D" id="3.40.50.150">
    <property type="entry name" value="Vaccinia Virus protein VP39"/>
    <property type="match status" value="1"/>
</dbReference>
<dbReference type="PANTHER" id="PTHR11579">
    <property type="entry name" value="PROTEIN-L-ISOASPARTATE O-METHYLTRANSFERASE"/>
    <property type="match status" value="1"/>
</dbReference>
<gene>
    <name evidence="12" type="primary">fxlM</name>
    <name evidence="12" type="ORF">D0Q02_29145</name>
</gene>
<sequence length="406" mass="43804">MANAAVADSAQADALRHALVEELVTAGSIASLEVAAAFRTVPRHLFAPEVPLQEAYANDIVRTKRDEHGVTISSVSAPWLQAVMLEQAQIGPGMRCLEIGSGGYNAALMAELVGPDGEVTTVDIDADVTDRARRFLDTAGYGHVNVVLADAEHGVPQHAPFDRIIVTVGVFDVPPAWWTQLAEGGRIVVPLRVRGLSRSLALVRDGDHLVSVGHEMAGFVAVQGVGARAERLVTLHGEEVGLRFDDDQPVEAEGLREALRLPRVQAWSGVTFGGMEPFDGLFLWLATSLDRFCLLSRARTDAARGLVDPASPIATPTLLSRDGFAYVAFREVDPQTQTYEFGVYAHGVDAEGLAATLIEQIRLWDHEHRRGAAAKFTIYPASVPVARVPGVRVVPKRHTTVTISWP</sequence>
<dbReference type="Pfam" id="PF01135">
    <property type="entry name" value="PCMT"/>
    <property type="match status" value="1"/>
</dbReference>
<protein>
    <recommendedName>
        <fullName evidence="4">Protein-L-isoaspartate O-methyltransferase</fullName>
        <ecNumber evidence="3">2.1.1.77</ecNumber>
    </recommendedName>
    <alternativeName>
        <fullName evidence="11">L-isoaspartyl protein carboxyl methyltransferase</fullName>
    </alternativeName>
    <alternativeName>
        <fullName evidence="9">Protein L-isoaspartyl methyltransferase</fullName>
    </alternativeName>
    <alternativeName>
        <fullName evidence="10">Protein-beta-aspartate methyltransferase</fullName>
    </alternativeName>
</protein>
<keyword evidence="8" id="KW-0949">S-adenosyl-L-methionine</keyword>
<evidence type="ECO:0000256" key="2">
    <source>
        <dbReference type="ARBA" id="ARBA00005369"/>
    </source>
</evidence>
<dbReference type="InterPro" id="IPR027573">
    <property type="entry name" value="Methyltran_FxLD"/>
</dbReference>
<proteinExistence type="inferred from homology"/>
<keyword evidence="7 12" id="KW-0808">Transferase</keyword>
<dbReference type="InterPro" id="IPR000682">
    <property type="entry name" value="PCMT"/>
</dbReference>
<accession>A0A372FRR7</accession>
<evidence type="ECO:0000313" key="13">
    <source>
        <dbReference type="Proteomes" id="UP000262621"/>
    </source>
</evidence>
<evidence type="ECO:0000256" key="3">
    <source>
        <dbReference type="ARBA" id="ARBA00011890"/>
    </source>
</evidence>
<dbReference type="EC" id="2.1.1.77" evidence="3"/>
<keyword evidence="6 12" id="KW-0489">Methyltransferase</keyword>
<dbReference type="GO" id="GO:0004719">
    <property type="term" value="F:protein-L-isoaspartate (D-aspartate) O-methyltransferase activity"/>
    <property type="evidence" value="ECO:0007669"/>
    <property type="project" value="UniProtKB-EC"/>
</dbReference>
<organism evidence="12 13">
    <name type="scientific">Micromonospora craniellae</name>
    <dbReference type="NCBI Taxonomy" id="2294034"/>
    <lineage>
        <taxon>Bacteria</taxon>
        <taxon>Bacillati</taxon>
        <taxon>Actinomycetota</taxon>
        <taxon>Actinomycetes</taxon>
        <taxon>Micromonosporales</taxon>
        <taxon>Micromonosporaceae</taxon>
        <taxon>Micromonospora</taxon>
    </lineage>
</organism>
<keyword evidence="5" id="KW-0963">Cytoplasm</keyword>
<dbReference type="AlphaFoldDB" id="A0A372FRR7"/>
<dbReference type="RefSeq" id="WP_117231152.1">
    <property type="nucleotide sequence ID" value="NZ_CP061725.1"/>
</dbReference>
<dbReference type="GO" id="GO:0005737">
    <property type="term" value="C:cytoplasm"/>
    <property type="evidence" value="ECO:0007669"/>
    <property type="project" value="UniProtKB-SubCell"/>
</dbReference>
<evidence type="ECO:0000256" key="8">
    <source>
        <dbReference type="ARBA" id="ARBA00022691"/>
    </source>
</evidence>
<dbReference type="CDD" id="cd02440">
    <property type="entry name" value="AdoMet_MTases"/>
    <property type="match status" value="1"/>
</dbReference>
<comment type="similarity">
    <text evidence="2">Belongs to the methyltransferase superfamily. L-isoaspartyl/D-aspartyl protein methyltransferase family.</text>
</comment>